<dbReference type="GO" id="GO:0006352">
    <property type="term" value="P:DNA-templated transcription initiation"/>
    <property type="evidence" value="ECO:0007669"/>
    <property type="project" value="InterPro"/>
</dbReference>
<dbReference type="GO" id="GO:0003677">
    <property type="term" value="F:DNA binding"/>
    <property type="evidence" value="ECO:0007669"/>
    <property type="project" value="InterPro"/>
</dbReference>
<feature type="domain" description="HTH luxR-type" evidence="2">
    <location>
        <begin position="112"/>
        <end position="164"/>
    </location>
</feature>
<dbReference type="CDD" id="cd06171">
    <property type="entry name" value="Sigma70_r4"/>
    <property type="match status" value="1"/>
</dbReference>
<protein>
    <recommendedName>
        <fullName evidence="2">HTH luxR-type domain-containing protein</fullName>
    </recommendedName>
</protein>
<dbReference type="Pfam" id="PF08281">
    <property type="entry name" value="Sigma70_r4_2"/>
    <property type="match status" value="1"/>
</dbReference>
<dbReference type="AlphaFoldDB" id="A0A644WL95"/>
<dbReference type="SMART" id="SM00421">
    <property type="entry name" value="HTH_LUXR"/>
    <property type="match status" value="1"/>
</dbReference>
<feature type="region of interest" description="Disordered" evidence="1">
    <location>
        <begin position="1"/>
        <end position="41"/>
    </location>
</feature>
<sequence length="164" mass="18821">MHTKHKKNLNENSALAKPSPERKKGEQGSPSGEGERSLSPEDFQHGQQLLGLLKQKVKYKQLDLLRELREVTTEQVFLEDITDSLKEEAADYRTLPQDWEFLLEDGGLIEVLRKLSPRQQEVVWLLVAGWTQKEIADQLGLTPAAVSQTKNRAYQQIRKLYRKG</sequence>
<dbReference type="InterPro" id="IPR000792">
    <property type="entry name" value="Tscrpt_reg_LuxR_C"/>
</dbReference>
<dbReference type="InterPro" id="IPR036388">
    <property type="entry name" value="WH-like_DNA-bd_sf"/>
</dbReference>
<dbReference type="InterPro" id="IPR013249">
    <property type="entry name" value="RNA_pol_sigma70_r4_t2"/>
</dbReference>
<dbReference type="SUPFAM" id="SSF88659">
    <property type="entry name" value="Sigma3 and sigma4 domains of RNA polymerase sigma factors"/>
    <property type="match status" value="1"/>
</dbReference>
<evidence type="ECO:0000259" key="2">
    <source>
        <dbReference type="SMART" id="SM00421"/>
    </source>
</evidence>
<comment type="caution">
    <text evidence="3">The sequence shown here is derived from an EMBL/GenBank/DDBJ whole genome shotgun (WGS) entry which is preliminary data.</text>
</comment>
<gene>
    <name evidence="3" type="ORF">SDC9_50544</name>
</gene>
<organism evidence="3">
    <name type="scientific">bioreactor metagenome</name>
    <dbReference type="NCBI Taxonomy" id="1076179"/>
    <lineage>
        <taxon>unclassified sequences</taxon>
        <taxon>metagenomes</taxon>
        <taxon>ecological metagenomes</taxon>
    </lineage>
</organism>
<dbReference type="InterPro" id="IPR014284">
    <property type="entry name" value="RNA_pol_sigma-70_dom"/>
</dbReference>
<reference evidence="3" key="1">
    <citation type="submission" date="2019-08" db="EMBL/GenBank/DDBJ databases">
        <authorList>
            <person name="Kucharzyk K."/>
            <person name="Murdoch R.W."/>
            <person name="Higgins S."/>
            <person name="Loffler F."/>
        </authorList>
    </citation>
    <scope>NUCLEOTIDE SEQUENCE</scope>
</reference>
<evidence type="ECO:0000313" key="3">
    <source>
        <dbReference type="EMBL" id="MPM04268.1"/>
    </source>
</evidence>
<dbReference type="InterPro" id="IPR013324">
    <property type="entry name" value="RNA_pol_sigma_r3/r4-like"/>
</dbReference>
<dbReference type="Gene3D" id="1.10.10.10">
    <property type="entry name" value="Winged helix-like DNA-binding domain superfamily/Winged helix DNA-binding domain"/>
    <property type="match status" value="1"/>
</dbReference>
<proteinExistence type="predicted"/>
<dbReference type="EMBL" id="VSSQ01001024">
    <property type="protein sequence ID" value="MPM04268.1"/>
    <property type="molecule type" value="Genomic_DNA"/>
</dbReference>
<evidence type="ECO:0000256" key="1">
    <source>
        <dbReference type="SAM" id="MobiDB-lite"/>
    </source>
</evidence>
<dbReference type="NCBIfam" id="TIGR02937">
    <property type="entry name" value="sigma70-ECF"/>
    <property type="match status" value="1"/>
</dbReference>
<name>A0A644WL95_9ZZZZ</name>
<accession>A0A644WL95</accession>
<dbReference type="GO" id="GO:0016987">
    <property type="term" value="F:sigma factor activity"/>
    <property type="evidence" value="ECO:0007669"/>
    <property type="project" value="InterPro"/>
</dbReference>